<dbReference type="Gene3D" id="4.10.400.10">
    <property type="entry name" value="Low-density Lipoprotein Receptor"/>
    <property type="match status" value="1"/>
</dbReference>
<reference evidence="2 3" key="1">
    <citation type="submission" date="2014-10" db="EMBL/GenBank/DDBJ databases">
        <title>Draft genome of the hookworm Ancylostoma caninum.</title>
        <authorList>
            <person name="Mitreva M."/>
        </authorList>
    </citation>
    <scope>NUCLEOTIDE SEQUENCE [LARGE SCALE GENOMIC DNA]</scope>
    <source>
        <strain evidence="2 3">Baltimore</strain>
    </source>
</reference>
<dbReference type="OrthoDB" id="5870811at2759"/>
<dbReference type="Proteomes" id="UP000252519">
    <property type="component" value="Unassembled WGS sequence"/>
</dbReference>
<comment type="caution">
    <text evidence="2">The sequence shown here is derived from an EMBL/GenBank/DDBJ whole genome shotgun (WGS) entry which is preliminary data.</text>
</comment>
<name>A0A368HD71_ANCCA</name>
<evidence type="ECO:0000256" key="1">
    <source>
        <dbReference type="ARBA" id="ARBA00023157"/>
    </source>
</evidence>
<accession>A0A368HD71</accession>
<dbReference type="InterPro" id="IPR036055">
    <property type="entry name" value="LDL_receptor-like_sf"/>
</dbReference>
<dbReference type="SUPFAM" id="SSF57424">
    <property type="entry name" value="LDL receptor-like module"/>
    <property type="match status" value="1"/>
</dbReference>
<organism evidence="2 3">
    <name type="scientific">Ancylostoma caninum</name>
    <name type="common">Dog hookworm</name>
    <dbReference type="NCBI Taxonomy" id="29170"/>
    <lineage>
        <taxon>Eukaryota</taxon>
        <taxon>Metazoa</taxon>
        <taxon>Ecdysozoa</taxon>
        <taxon>Nematoda</taxon>
        <taxon>Chromadorea</taxon>
        <taxon>Rhabditida</taxon>
        <taxon>Rhabditina</taxon>
        <taxon>Rhabditomorpha</taxon>
        <taxon>Strongyloidea</taxon>
        <taxon>Ancylostomatidae</taxon>
        <taxon>Ancylostomatinae</taxon>
        <taxon>Ancylostoma</taxon>
    </lineage>
</organism>
<dbReference type="STRING" id="29170.A0A368HD71"/>
<proteinExistence type="predicted"/>
<evidence type="ECO:0000313" key="3">
    <source>
        <dbReference type="Proteomes" id="UP000252519"/>
    </source>
</evidence>
<dbReference type="EMBL" id="JOJR01000001">
    <property type="protein sequence ID" value="RCN53638.1"/>
    <property type="molecule type" value="Genomic_DNA"/>
</dbReference>
<keyword evidence="3" id="KW-1185">Reference proteome</keyword>
<gene>
    <name evidence="2" type="ORF">ANCCAN_00132</name>
</gene>
<dbReference type="AlphaFoldDB" id="A0A368HD71"/>
<keyword evidence="1" id="KW-1015">Disulfide bond</keyword>
<sequence>MGGAASQRVLLKLVAGCSVDRKTKTKPLPRITNICDGLTDCPDGSDEDETMCAFHSIQSEEENRMREKLRKLKEKLNL</sequence>
<evidence type="ECO:0000313" key="2">
    <source>
        <dbReference type="EMBL" id="RCN53638.1"/>
    </source>
</evidence>
<protein>
    <submittedName>
        <fullName evidence="2">Uncharacterized protein</fullName>
    </submittedName>
</protein>